<evidence type="ECO:0000313" key="1">
    <source>
        <dbReference type="EMBL" id="KNZ63097.1"/>
    </source>
</evidence>
<dbReference type="Proteomes" id="UP000037035">
    <property type="component" value="Unassembled WGS sequence"/>
</dbReference>
<keyword evidence="2" id="KW-1185">Reference proteome</keyword>
<dbReference type="VEuPathDB" id="FungiDB:VP01_1189g1"/>
<accession>A0A0L6VR38</accession>
<protein>
    <submittedName>
        <fullName evidence="1">Uncharacterized protein</fullName>
    </submittedName>
</protein>
<reference evidence="1 2" key="1">
    <citation type="submission" date="2015-08" db="EMBL/GenBank/DDBJ databases">
        <title>Next Generation Sequencing and Analysis of the Genome of Puccinia sorghi L Schw, the Causal Agent of Maize Common Rust.</title>
        <authorList>
            <person name="Rochi L."/>
            <person name="Burguener G."/>
            <person name="Darino M."/>
            <person name="Turjanski A."/>
            <person name="Kreff E."/>
            <person name="Dieguez M.J."/>
            <person name="Sacco F."/>
        </authorList>
    </citation>
    <scope>NUCLEOTIDE SEQUENCE [LARGE SCALE GENOMIC DNA]</scope>
    <source>
        <strain evidence="1 2">RO10H11247</strain>
    </source>
</reference>
<dbReference type="AlphaFoldDB" id="A0A0L6VR38"/>
<proteinExistence type="predicted"/>
<evidence type="ECO:0000313" key="2">
    <source>
        <dbReference type="Proteomes" id="UP000037035"/>
    </source>
</evidence>
<gene>
    <name evidence="1" type="ORF">VP01_1189g1</name>
</gene>
<name>A0A0L6VR38_9BASI</name>
<sequence>MNIGKFNFFPHFQQFEIPWSNSFQVKYNKSPFFGGCYNFLFLDFFHSLFSQGFIELSLKSMKPLVFQLLKIKKNIQKARCSTKKIQIFFFGKMNLNIEFFTLIILGKKIINIKSKRPGCVLNPLKSSPSSLQKILAQLPAVEMQKVQQSFWCYSHLPPRLFQPIFGTKSLCILHSGCAKTSTHANIEPVSLFFFWHLFLPGGEYEALGHIHLCIHLRFCSYFPHDVFFNKTDSIRLAIIQVESIEEKIEVNERVTFSKHEFIQIFIINKLSLFDIHHECFIWSNWNPFYIFLTFYWSSLFVNRENIEIIAHSILIVFSSEKKDMEYQKNSIKLWDRFLEIGIELTVGQIFCFFISLMEYSHLALFIINGWIYRCQRAENLRQKDPTPCSRLKIQTFKGAWNHWMTSFWSGLPNLDWLNLSSKLFMVVGTYCHYSGLSNLRHGKSSTVRYKLNQSFRLEVHFRNLQVWSQGKLSALTFSYQFHLGCSLDVGPNTKNIENDQDIPKAGESYGKNAEAQLGPKTHLTETFLDGLLMGDLVHPVTSKITWDLGYSPGLFLIAFLSSRIMTFSLGSQSATAGLTFGFSWLLLNFWTSELKRHSEEGNWTGSKRYGKISLSTSRSKCDSDKLEKKNSIHHKQKEALILFNQLKEKKIKAAIQTMLSFKHAQKIFWPLESAQKAQIQAGKALGTFTLFPLKLHVTQGFRVIPKCHANHLGGCTMGYSPGWALPMLQSLQSNHGYDKPLC</sequence>
<organism evidence="1 2">
    <name type="scientific">Puccinia sorghi</name>
    <dbReference type="NCBI Taxonomy" id="27349"/>
    <lineage>
        <taxon>Eukaryota</taxon>
        <taxon>Fungi</taxon>
        <taxon>Dikarya</taxon>
        <taxon>Basidiomycota</taxon>
        <taxon>Pucciniomycotina</taxon>
        <taxon>Pucciniomycetes</taxon>
        <taxon>Pucciniales</taxon>
        <taxon>Pucciniaceae</taxon>
        <taxon>Puccinia</taxon>
    </lineage>
</organism>
<dbReference type="EMBL" id="LAVV01002109">
    <property type="protein sequence ID" value="KNZ63097.1"/>
    <property type="molecule type" value="Genomic_DNA"/>
</dbReference>
<comment type="caution">
    <text evidence="1">The sequence shown here is derived from an EMBL/GenBank/DDBJ whole genome shotgun (WGS) entry which is preliminary data.</text>
</comment>